<dbReference type="Proteomes" id="UP000066203">
    <property type="component" value="Chromosome"/>
</dbReference>
<name>A0A0K2RXL6_9MICC</name>
<dbReference type="AlphaFoldDB" id="A0A0K2RXL6"/>
<evidence type="ECO:0000313" key="5">
    <source>
        <dbReference type="Proteomes" id="UP000066203"/>
    </source>
</evidence>
<dbReference type="Pfam" id="PF02230">
    <property type="entry name" value="Abhydrolase_2"/>
    <property type="match status" value="1"/>
</dbReference>
<feature type="domain" description="Phospholipase/carboxylesterase/thioesterase" evidence="3">
    <location>
        <begin position="16"/>
        <end position="224"/>
    </location>
</feature>
<dbReference type="InterPro" id="IPR029058">
    <property type="entry name" value="AB_hydrolase_fold"/>
</dbReference>
<dbReference type="GO" id="GO:0016787">
    <property type="term" value="F:hydrolase activity"/>
    <property type="evidence" value="ECO:0007669"/>
    <property type="project" value="UniProtKB-KW"/>
</dbReference>
<dbReference type="EMBL" id="AP014938">
    <property type="protein sequence ID" value="BAS19569.1"/>
    <property type="molecule type" value="Genomic_DNA"/>
</dbReference>
<dbReference type="InterPro" id="IPR050565">
    <property type="entry name" value="LYPA1-2/EST-like"/>
</dbReference>
<sequence>MSENKYVVEYTRPENERAGTHLVLMLHGYGSQEHDLLSLAAHLPQEGFTYASMRAPQPVGTQFSADSTGAYIAADAIGYQWYPLNQQLESDQRAIEQASDYVLEWVRANRTPYASVTLLGFSQGMGIATSMVRHAPGEFAAVVGLSGYAVDSDSPYFKDEELKKTELPVFFGRDQEDPVIPQEMVNYTYDWIRKYTDGIKVLYAGAGHGVSAMEIRHVGEFLEVKVQGKEPRIRAQKVAEATGTAEGSDA</sequence>
<gene>
    <name evidence="4" type="ORF">RM6536_0322</name>
</gene>
<evidence type="ECO:0000256" key="2">
    <source>
        <dbReference type="ARBA" id="ARBA00022801"/>
    </source>
</evidence>
<evidence type="ECO:0000256" key="1">
    <source>
        <dbReference type="ARBA" id="ARBA00006499"/>
    </source>
</evidence>
<dbReference type="PANTHER" id="PTHR10655">
    <property type="entry name" value="LYSOPHOSPHOLIPASE-RELATED"/>
    <property type="match status" value="1"/>
</dbReference>
<comment type="similarity">
    <text evidence="1">Belongs to the AB hydrolase superfamily. AB hydrolase 2 family.</text>
</comment>
<organism evidence="4">
    <name type="scientific">Rothia mucilaginosa</name>
    <dbReference type="NCBI Taxonomy" id="43675"/>
    <lineage>
        <taxon>Bacteria</taxon>
        <taxon>Bacillati</taxon>
        <taxon>Actinomycetota</taxon>
        <taxon>Actinomycetes</taxon>
        <taxon>Micrococcales</taxon>
        <taxon>Micrococcaceae</taxon>
        <taxon>Rothia</taxon>
    </lineage>
</organism>
<dbReference type="PATRIC" id="fig|43675.28.peg.327"/>
<dbReference type="SUPFAM" id="SSF53474">
    <property type="entry name" value="alpha/beta-Hydrolases"/>
    <property type="match status" value="1"/>
</dbReference>
<evidence type="ECO:0000259" key="3">
    <source>
        <dbReference type="Pfam" id="PF02230"/>
    </source>
</evidence>
<accession>A0A0K2RXL6</accession>
<dbReference type="Gene3D" id="3.40.50.1820">
    <property type="entry name" value="alpha/beta hydrolase"/>
    <property type="match status" value="1"/>
</dbReference>
<dbReference type="InterPro" id="IPR003140">
    <property type="entry name" value="PLipase/COase/thioEstase"/>
</dbReference>
<protein>
    <submittedName>
        <fullName evidence="4">Phospholipase</fullName>
    </submittedName>
</protein>
<evidence type="ECO:0000313" key="4">
    <source>
        <dbReference type="EMBL" id="BAS19569.1"/>
    </source>
</evidence>
<dbReference type="RefSeq" id="WP_060823768.1">
    <property type="nucleotide sequence ID" value="NZ_AP014938.1"/>
</dbReference>
<keyword evidence="2" id="KW-0378">Hydrolase</keyword>
<proteinExistence type="inferred from homology"/>
<dbReference type="PANTHER" id="PTHR10655:SF17">
    <property type="entry name" value="LYSOPHOSPHOLIPASE-LIKE PROTEIN 1"/>
    <property type="match status" value="1"/>
</dbReference>
<reference evidence="5" key="1">
    <citation type="submission" date="2015-08" db="EMBL/GenBank/DDBJ databases">
        <title>Complete genome sequence of Rothia mucilaginosa strain NUM-Rm6536.</title>
        <authorList>
            <person name="Nambu T."/>
        </authorList>
    </citation>
    <scope>NUCLEOTIDE SEQUENCE [LARGE SCALE GENOMIC DNA]</scope>
    <source>
        <strain evidence="5">NUM-Rm6536</strain>
    </source>
</reference>